<feature type="region of interest" description="Disordered" evidence="2">
    <location>
        <begin position="1"/>
        <end position="61"/>
    </location>
</feature>
<feature type="region of interest" description="Disordered" evidence="2">
    <location>
        <begin position="194"/>
        <end position="231"/>
    </location>
</feature>
<proteinExistence type="inferred from homology"/>
<sequence>PTDAGENPEHRGAGRSRGLLPGLRQEERSAVEGGSGRKANGQDPERREGYPCSRKGGAAGGRTCTQSWYRLKSCPQGSPALSPLRNFSANQRLKHWSYSRFSSVQASPTLFIAAAEAAPSPTAPGPAAPPLLTRFRRGEVTSRGAAVILRDAVALPRPVAPRRARCGPRAAAAAAVAAGAGPRCPGRVPRAGPPAPGVAAGRAAVAPAGRDGPAGAAPGRRTGRDECGPGARLTAVPPCRPAAAPGRRYRNERQVRFCPVLGARSGGGKKRSLIEVHFPGKYKKSASPSRCKLGGLPCSEFSAKEKELCIKLAHFCPFFVRICLFVQQKVTVEVLDHLERLALVDFRDSEGVERLQKAIQFADQLHEVNTDGVEPMDSVLEDRCLYLREDDVTEGNCTKELLKNAREKVEEYFVAPPGIVLLINIS</sequence>
<comment type="function">
    <text evidence="1">Allows the formation of correctly charged Gln-tRNA(Gln) through the transamidation of misacylated Glu-tRNA(Gln) in the mitochondria. The reaction takes place in the presence of glutamine and ATP through an activated gamma-phospho-Glu-tRNA(Gln).</text>
</comment>
<dbReference type="GO" id="GO:0005524">
    <property type="term" value="F:ATP binding"/>
    <property type="evidence" value="ECO:0007669"/>
    <property type="project" value="UniProtKB-KW"/>
</dbReference>
<dbReference type="InterPro" id="IPR036113">
    <property type="entry name" value="Asp/Glu-ADT_sf_sub_c"/>
</dbReference>
<dbReference type="InterPro" id="IPR003837">
    <property type="entry name" value="GatC"/>
</dbReference>
<keyword evidence="1" id="KW-0067">ATP-binding</keyword>
<keyword evidence="1" id="KW-0547">Nucleotide-binding</keyword>
<keyword evidence="4" id="KW-1185">Reference proteome</keyword>
<dbReference type="Pfam" id="PF02686">
    <property type="entry name" value="GatC"/>
    <property type="match status" value="1"/>
</dbReference>
<evidence type="ECO:0000256" key="2">
    <source>
        <dbReference type="SAM" id="MobiDB-lite"/>
    </source>
</evidence>
<dbReference type="HAMAP" id="MF_00122">
    <property type="entry name" value="GatC"/>
    <property type="match status" value="1"/>
</dbReference>
<reference evidence="3" key="2">
    <citation type="submission" date="2025-09" db="UniProtKB">
        <authorList>
            <consortium name="Ensembl"/>
        </authorList>
    </citation>
    <scope>IDENTIFICATION</scope>
</reference>
<dbReference type="AlphaFoldDB" id="A0A8B9N100"/>
<dbReference type="GO" id="GO:0070681">
    <property type="term" value="P:glutaminyl-tRNAGln biosynthesis via transamidation"/>
    <property type="evidence" value="ECO:0007669"/>
    <property type="project" value="UniProtKB-UniRule"/>
</dbReference>
<evidence type="ECO:0000313" key="3">
    <source>
        <dbReference type="Ensembl" id="ENSANIP00000016927.1"/>
    </source>
</evidence>
<comment type="subcellular location">
    <subcellularLocation>
        <location evidence="1">Mitochondrion</location>
    </subcellularLocation>
</comment>
<dbReference type="GO" id="GO:0030956">
    <property type="term" value="C:glutamyl-tRNA(Gln) amidotransferase complex"/>
    <property type="evidence" value="ECO:0007669"/>
    <property type="project" value="UniProtKB-UniRule"/>
</dbReference>
<keyword evidence="1" id="KW-0496">Mitochondrion</keyword>
<keyword evidence="1" id="KW-0648">Protein biosynthesis</keyword>
<evidence type="ECO:0000256" key="1">
    <source>
        <dbReference type="HAMAP-Rule" id="MF_03149"/>
    </source>
</evidence>
<comment type="similarity">
    <text evidence="1">Belongs to the GatC family.</text>
</comment>
<keyword evidence="1" id="KW-0436">Ligase</keyword>
<feature type="compositionally biased region" description="Low complexity" evidence="2">
    <location>
        <begin position="197"/>
        <end position="220"/>
    </location>
</feature>
<dbReference type="Ensembl" id="ENSANIT00000017512.1">
    <property type="protein sequence ID" value="ENSANIP00000016927.1"/>
    <property type="gene ID" value="ENSANIG00000011536.1"/>
</dbReference>
<accession>A0A8B9N100</accession>
<dbReference type="NCBIfam" id="TIGR00135">
    <property type="entry name" value="gatC"/>
    <property type="match status" value="1"/>
</dbReference>
<reference evidence="3" key="1">
    <citation type="submission" date="2025-08" db="UniProtKB">
        <authorList>
            <consortium name="Ensembl"/>
        </authorList>
    </citation>
    <scope>IDENTIFICATION</scope>
</reference>
<dbReference type="PANTHER" id="PTHR15004:SF0">
    <property type="entry name" value="GLUTAMYL-TRNA(GLN) AMIDOTRANSFERASE SUBUNIT C, MITOCHONDRIAL"/>
    <property type="match status" value="1"/>
</dbReference>
<dbReference type="GO" id="GO:0032543">
    <property type="term" value="P:mitochondrial translation"/>
    <property type="evidence" value="ECO:0007669"/>
    <property type="project" value="UniProtKB-UniRule"/>
</dbReference>
<dbReference type="PANTHER" id="PTHR15004">
    <property type="entry name" value="GLUTAMYL-TRNA(GLN) AMIDOTRANSFERASE SUBUNIT C, MITOCHONDRIAL"/>
    <property type="match status" value="1"/>
</dbReference>
<comment type="subunit">
    <text evidence="1">Subunit of the heterotrimeric GatCAB amidotransferase (AdT) complex, composed of A (QRSL1), B (GATB) and C (GATC) subunits.</text>
</comment>
<dbReference type="SUPFAM" id="SSF141000">
    <property type="entry name" value="Glu-tRNAGln amidotransferase C subunit"/>
    <property type="match status" value="1"/>
</dbReference>
<name>A0A8B9N100_9AVES</name>
<gene>
    <name evidence="1" type="primary">GATC</name>
</gene>
<dbReference type="EC" id="6.3.5.-" evidence="1"/>
<dbReference type="Proteomes" id="UP000694541">
    <property type="component" value="Unplaced"/>
</dbReference>
<protein>
    <recommendedName>
        <fullName evidence="1">Glutamyl-tRNA(Gln) amidotransferase subunit C, mitochondrial</fullName>
        <shortName evidence="1">Glu-AdT subunit C</shortName>
        <ecNumber evidence="1">6.3.5.-</ecNumber>
    </recommendedName>
</protein>
<dbReference type="GO" id="GO:0005739">
    <property type="term" value="C:mitochondrion"/>
    <property type="evidence" value="ECO:0007669"/>
    <property type="project" value="UniProtKB-SubCell"/>
</dbReference>
<comment type="catalytic activity">
    <reaction evidence="1">
        <text>L-glutamyl-tRNA(Gln) + L-glutamine + ATP + H2O = L-glutaminyl-tRNA(Gln) + L-glutamate + ADP + phosphate + H(+)</text>
        <dbReference type="Rhea" id="RHEA:17521"/>
        <dbReference type="Rhea" id="RHEA-COMP:9681"/>
        <dbReference type="Rhea" id="RHEA-COMP:9684"/>
        <dbReference type="ChEBI" id="CHEBI:15377"/>
        <dbReference type="ChEBI" id="CHEBI:15378"/>
        <dbReference type="ChEBI" id="CHEBI:29985"/>
        <dbReference type="ChEBI" id="CHEBI:30616"/>
        <dbReference type="ChEBI" id="CHEBI:43474"/>
        <dbReference type="ChEBI" id="CHEBI:58359"/>
        <dbReference type="ChEBI" id="CHEBI:78520"/>
        <dbReference type="ChEBI" id="CHEBI:78521"/>
        <dbReference type="ChEBI" id="CHEBI:456216"/>
    </reaction>
</comment>
<dbReference type="GO" id="GO:0006450">
    <property type="term" value="P:regulation of translational fidelity"/>
    <property type="evidence" value="ECO:0007669"/>
    <property type="project" value="InterPro"/>
</dbReference>
<dbReference type="GO" id="GO:0050567">
    <property type="term" value="F:glutaminyl-tRNA synthase (glutamine-hydrolyzing) activity"/>
    <property type="evidence" value="ECO:0007669"/>
    <property type="project" value="UniProtKB-UniRule"/>
</dbReference>
<organism evidence="3 4">
    <name type="scientific">Accipiter nisus</name>
    <name type="common">Eurasian sparrowhawk</name>
    <dbReference type="NCBI Taxonomy" id="211598"/>
    <lineage>
        <taxon>Eukaryota</taxon>
        <taxon>Metazoa</taxon>
        <taxon>Chordata</taxon>
        <taxon>Craniata</taxon>
        <taxon>Vertebrata</taxon>
        <taxon>Euteleostomi</taxon>
        <taxon>Archelosauria</taxon>
        <taxon>Archosauria</taxon>
        <taxon>Dinosauria</taxon>
        <taxon>Saurischia</taxon>
        <taxon>Theropoda</taxon>
        <taxon>Coelurosauria</taxon>
        <taxon>Aves</taxon>
        <taxon>Neognathae</taxon>
        <taxon>Neoaves</taxon>
        <taxon>Telluraves</taxon>
        <taxon>Accipitrimorphae</taxon>
        <taxon>Accipitriformes</taxon>
        <taxon>Accipitridae</taxon>
        <taxon>Accipitrinae</taxon>
        <taxon>Accipiter</taxon>
    </lineage>
</organism>
<evidence type="ECO:0000313" key="4">
    <source>
        <dbReference type="Proteomes" id="UP000694541"/>
    </source>
</evidence>